<evidence type="ECO:0000313" key="4">
    <source>
        <dbReference type="EMBL" id="NNH89240.1"/>
    </source>
</evidence>
<dbReference type="OrthoDB" id="190887at2"/>
<evidence type="ECO:0000313" key="8">
    <source>
        <dbReference type="Proteomes" id="UP000546536"/>
    </source>
</evidence>
<name>A0A241VFT6_9GAMM</name>
<dbReference type="InterPro" id="IPR023614">
    <property type="entry name" value="Porin_dom_sf"/>
</dbReference>
<keyword evidence="8" id="KW-1185">Reference proteome</keyword>
<evidence type="ECO:0000313" key="5">
    <source>
        <dbReference type="EMBL" id="TCB57818.1"/>
    </source>
</evidence>
<evidence type="ECO:0000313" key="3">
    <source>
        <dbReference type="EMBL" id="NNH39878.1"/>
    </source>
</evidence>
<dbReference type="EMBL" id="JABERG010000033">
    <property type="protein sequence ID" value="NNH89240.1"/>
    <property type="molecule type" value="Genomic_DNA"/>
</dbReference>
<dbReference type="Gene3D" id="2.40.160.10">
    <property type="entry name" value="Porin"/>
    <property type="match status" value="1"/>
</dbReference>
<evidence type="ECO:0000313" key="6">
    <source>
        <dbReference type="Proteomes" id="UP000291380"/>
    </source>
</evidence>
<comment type="caution">
    <text evidence="5">The sequence shown here is derived from an EMBL/GenBank/DDBJ whole genome shotgun (WGS) entry which is preliminary data.</text>
</comment>
<feature type="coiled-coil region" evidence="1">
    <location>
        <begin position="27"/>
        <end position="68"/>
    </location>
</feature>
<organism evidence="5 6">
    <name type="scientific">Acinetobacter terrae</name>
    <dbReference type="NCBI Taxonomy" id="2731247"/>
    <lineage>
        <taxon>Bacteria</taxon>
        <taxon>Pseudomonadati</taxon>
        <taxon>Pseudomonadota</taxon>
        <taxon>Gammaproteobacteria</taxon>
        <taxon>Moraxellales</taxon>
        <taxon>Moraxellaceae</taxon>
        <taxon>Acinetobacter</taxon>
        <taxon>Acinetobacter Taxon 24</taxon>
    </lineage>
</organism>
<dbReference type="InterPro" id="IPR045748">
    <property type="entry name" value="DcaP"/>
</dbReference>
<sequence>MTKNVKFLAKTTLSLSILMLATSSYAAMTLEEQVTHLQQQVQELQTLMQQQKQASEKISAELPKLKENTSEKSVLKSDLKQLVTKGGAEFELYGNVRADASYQFKGPSTMYNYISAVPLEGSVNEGNNSDKFQSTLNATRFGFNFKTPKIGDHSVGGKVEMDFFGGAGRDSFRIRHAYLTYDEWLIGQTWSNFNAVEYFPETVDASLSVGGSLTRVPQVKYSYPVDKNMNLAFSLEDSKAETVTTSGTQDFKTDANAKLKLPSAVGRLNYKFENGSALSGRVFLTQKATNHEGNDDFLAWGAALGGKYQVTDNTLVRFDYNHIKGDTKNVLWSNYAYVFDANDKMKPNEFDTVTLGLTQKITPKIRSTLGFGYMRANDNNSFADLVRNGKDSTQNKELKEGWINMFYNPVKPINLGIEYMYGERKTFNDQKGIDNRVNLTAIYDF</sequence>
<accession>A0A7Y2WLQ1</accession>
<dbReference type="Proteomes" id="UP000532147">
    <property type="component" value="Unassembled WGS sequence"/>
</dbReference>
<dbReference type="EMBL" id="SJOA01000016">
    <property type="protein sequence ID" value="TCB57818.1"/>
    <property type="molecule type" value="Genomic_DNA"/>
</dbReference>
<feature type="chain" id="PRO_5044569852" evidence="2">
    <location>
        <begin position="27"/>
        <end position="445"/>
    </location>
</feature>
<reference evidence="5 6" key="1">
    <citation type="submission" date="2019-02" db="EMBL/GenBank/DDBJ databases">
        <title>High diversity of culturable Acinetobacter species in natural soil and water ecosystems.</title>
        <authorList>
            <person name="Radolfova-Krizova L."/>
            <person name="Nemec A."/>
        </authorList>
    </citation>
    <scope>NUCLEOTIDE SEQUENCE [LARGE SCALE GENOMIC DNA]</scope>
    <source>
        <strain evidence="5 6">ANC 4281</strain>
    </source>
</reference>
<evidence type="ECO:0000256" key="2">
    <source>
        <dbReference type="SAM" id="SignalP"/>
    </source>
</evidence>
<keyword evidence="2" id="KW-0732">Signal</keyword>
<evidence type="ECO:0000313" key="7">
    <source>
        <dbReference type="Proteomes" id="UP000532147"/>
    </source>
</evidence>
<evidence type="ECO:0000256" key="1">
    <source>
        <dbReference type="SAM" id="Coils"/>
    </source>
</evidence>
<dbReference type="STRING" id="1977878.B9T23_10670"/>
<protein>
    <submittedName>
        <fullName evidence="5">TMF family protein</fullName>
    </submittedName>
</protein>
<dbReference type="SUPFAM" id="SSF56935">
    <property type="entry name" value="Porins"/>
    <property type="match status" value="1"/>
</dbReference>
<dbReference type="EMBL" id="JABERH010000038">
    <property type="protein sequence ID" value="NNH39878.1"/>
    <property type="molecule type" value="Genomic_DNA"/>
</dbReference>
<dbReference type="RefSeq" id="WP_086194088.1">
    <property type="nucleotide sequence ID" value="NZ_JABERG010000033.1"/>
</dbReference>
<reference evidence="7 8" key="2">
    <citation type="submission" date="2020-04" db="EMBL/GenBank/DDBJ databases">
        <title>Acinetobacter Taxon 24.</title>
        <authorList>
            <person name="Nemec A."/>
            <person name="Radolfova-Krizova L."/>
            <person name="Higgins P.G."/>
            <person name="Spanelova P."/>
        </authorList>
    </citation>
    <scope>NUCLEOTIDE SEQUENCE [LARGE SCALE GENOMIC DNA]</scope>
    <source>
        <strain evidence="4 8">ANC 4279</strain>
        <strain evidence="3 7">ANC 4280</strain>
    </source>
</reference>
<proteinExistence type="predicted"/>
<dbReference type="Pfam" id="PF19577">
    <property type="entry name" value="DcaP"/>
    <property type="match status" value="1"/>
</dbReference>
<dbReference type="AlphaFoldDB" id="A0A241VFT6"/>
<dbReference type="Proteomes" id="UP000291380">
    <property type="component" value="Unassembled WGS sequence"/>
</dbReference>
<dbReference type="Proteomes" id="UP000546536">
    <property type="component" value="Unassembled WGS sequence"/>
</dbReference>
<gene>
    <name evidence="5" type="ORF">E0H85_11975</name>
    <name evidence="3" type="ORF">HLH11_14870</name>
    <name evidence="4" type="ORF">HLH13_16465</name>
</gene>
<feature type="signal peptide" evidence="2">
    <location>
        <begin position="1"/>
        <end position="26"/>
    </location>
</feature>
<accession>A0A241VFT6</accession>
<keyword evidence="1" id="KW-0175">Coiled coil</keyword>
<accession>A0A4R0EKW1</accession>